<dbReference type="EMBL" id="AM889285">
    <property type="protein sequence ID" value="CAP57551.1"/>
    <property type="molecule type" value="Genomic_DNA"/>
</dbReference>
<dbReference type="OrthoDB" id="7903479at2"/>
<name>A9H6U6_GLUDA</name>
<dbReference type="KEGG" id="gdi:GDI3608"/>
<evidence type="ECO:0000313" key="1">
    <source>
        <dbReference type="EMBL" id="CAP57551.1"/>
    </source>
</evidence>
<gene>
    <name evidence="1" type="ordered locus">GDI3608</name>
</gene>
<sequence length="405" mass="43694">MADYRPILDKFPDLRARFETLGRAQAELDAAQTRRRDLEARYPLSSFGSYADIATHSWTTGPKGGEAVQSYLKNTGSTPAAREVLRDFAASTLRQDALKGGEWSEAAFQGWKKKYGPALAKVPELAKQVETFADAQRVVGAVADQQKARLKAFQDSAARHYLNKASENVDPQVGISRIMGSDNPAREMADLKRQAGGNDAAMDGIRRNLADWMLAKAQSTTESGTSGRPEMKKNGFQAILQQPKSRRALEQILTPFQIKSLEKVSEAMDLQARGWSAVKIPGSPGTAADLHALQSMRSGPWSTLALGILGERMAEHGAALANLGGPMGAVASVAVPFGAMAAKVAHAAGYRRVQDAATDIALNPELARYWLREAAKNPKAPIMKQALERLAGVSGIGISQDQDKR</sequence>
<reference evidence="1 2" key="1">
    <citation type="journal article" date="2009" name="BMC Genomics">
        <title>Complete genome sequence of the sugarcane nitrogen-fixing endophyte Gluconacetobacter diazotrophicus Pal5.</title>
        <authorList>
            <person name="Bertalan M."/>
            <person name="Albano R."/>
            <person name="Padua V."/>
            <person name="Rouws L."/>
            <person name="Rojas C."/>
            <person name="Hemerly A."/>
            <person name="Teixeira K."/>
            <person name="Schwab S."/>
            <person name="Araujo J."/>
            <person name="Oliveira A."/>
            <person name="Franca L."/>
            <person name="Magalhaes V."/>
            <person name="Alqueres S."/>
            <person name="Cardoso A."/>
            <person name="Almeida W."/>
            <person name="Loureiro M.M."/>
            <person name="Nogueira E."/>
            <person name="Cidade D."/>
            <person name="Oliveira D."/>
            <person name="Simao T."/>
            <person name="Macedo J."/>
            <person name="Valadao A."/>
            <person name="Dreschsel M."/>
            <person name="Freitas F."/>
            <person name="Vidal M."/>
            <person name="Guedes H."/>
            <person name="Rodrigues E."/>
            <person name="Meneses C."/>
            <person name="Brioso P."/>
            <person name="Pozzer L."/>
            <person name="Figueiredo D."/>
            <person name="Montano H."/>
            <person name="Junior J."/>
            <person name="Filho G."/>
            <person name="Flores V."/>
            <person name="Ferreira B."/>
            <person name="Branco A."/>
            <person name="Gonzalez P."/>
            <person name="Guillobel H."/>
            <person name="Lemos M."/>
            <person name="Seibel L."/>
            <person name="Macedo J."/>
            <person name="Alves-Ferreira M."/>
            <person name="Sachetto-Martins G."/>
            <person name="Coelho A."/>
            <person name="Santos E."/>
            <person name="Amaral G."/>
            <person name="Neves A."/>
            <person name="Pacheco A.B."/>
            <person name="Carvalho D."/>
            <person name="Lery L."/>
            <person name="Bisch P."/>
            <person name="Rossle S.C."/>
            <person name="Urmenyi T."/>
            <person name="Kruger W.V."/>
            <person name="Martins O."/>
            <person name="Baldani J.I."/>
            <person name="Ferreira P.C."/>
        </authorList>
    </citation>
    <scope>NUCLEOTIDE SEQUENCE [LARGE SCALE GENOMIC DNA]</scope>
    <source>
        <strain evidence="2">ATCC 49037 / DSM 5601 / CCUG 37298 / CIP 103539 / LMG 7603 / PAl5</strain>
    </source>
</reference>
<keyword evidence="2" id="KW-1185">Reference proteome</keyword>
<evidence type="ECO:0000313" key="2">
    <source>
        <dbReference type="Proteomes" id="UP000001176"/>
    </source>
</evidence>
<accession>A9H6U6</accession>
<proteinExistence type="predicted"/>
<organism evidence="1 2">
    <name type="scientific">Gluconacetobacter diazotrophicus (strain ATCC 49037 / DSM 5601 / CCUG 37298 / CIP 103539 / LMG 7603 / PAl5)</name>
    <dbReference type="NCBI Taxonomy" id="272568"/>
    <lineage>
        <taxon>Bacteria</taxon>
        <taxon>Pseudomonadati</taxon>
        <taxon>Pseudomonadota</taxon>
        <taxon>Alphaproteobacteria</taxon>
        <taxon>Acetobacterales</taxon>
        <taxon>Acetobacteraceae</taxon>
        <taxon>Gluconacetobacter</taxon>
    </lineage>
</organism>
<protein>
    <submittedName>
        <fullName evidence="1">Uncharacterized protein</fullName>
    </submittedName>
</protein>
<dbReference type="AlphaFoldDB" id="A9H6U6"/>
<dbReference type="Proteomes" id="UP000001176">
    <property type="component" value="Chromosome"/>
</dbReference>
<dbReference type="RefSeq" id="WP_012228296.1">
    <property type="nucleotide sequence ID" value="NC_010125.1"/>
</dbReference>